<keyword evidence="3" id="KW-1185">Reference proteome</keyword>
<dbReference type="InterPro" id="IPR036689">
    <property type="entry name" value="ESAT-6-like_sf"/>
</dbReference>
<dbReference type="EMBL" id="JAEHOI010000007">
    <property type="protein sequence ID" value="MBK0422062.1"/>
    <property type="molecule type" value="Genomic_DNA"/>
</dbReference>
<dbReference type="Gene3D" id="1.10.287.1060">
    <property type="entry name" value="ESAT-6-like"/>
    <property type="match status" value="1"/>
</dbReference>
<organism evidence="2 3">
    <name type="scientific">Leucobacter edaphi</name>
    <dbReference type="NCBI Taxonomy" id="2796472"/>
    <lineage>
        <taxon>Bacteria</taxon>
        <taxon>Bacillati</taxon>
        <taxon>Actinomycetota</taxon>
        <taxon>Actinomycetes</taxon>
        <taxon>Micrococcales</taxon>
        <taxon>Microbacteriaceae</taxon>
        <taxon>Leucobacter</taxon>
    </lineage>
</organism>
<evidence type="ECO:0000313" key="2">
    <source>
        <dbReference type="EMBL" id="MBK0422062.1"/>
    </source>
</evidence>
<accession>A0A934QF11</accession>
<dbReference type="Pfam" id="PF06013">
    <property type="entry name" value="WXG100"/>
    <property type="match status" value="1"/>
</dbReference>
<keyword evidence="1" id="KW-0175">Coiled coil</keyword>
<proteinExistence type="predicted"/>
<gene>
    <name evidence="2" type="ORF">JD292_08240</name>
</gene>
<dbReference type="InterPro" id="IPR010310">
    <property type="entry name" value="T7SS_ESAT-6-like"/>
</dbReference>
<dbReference type="RefSeq" id="WP_200132274.1">
    <property type="nucleotide sequence ID" value="NZ_JAEHOI010000007.1"/>
</dbReference>
<name>A0A934QF11_9MICO</name>
<protein>
    <submittedName>
        <fullName evidence="2">WXG100 family type VII secretion target</fullName>
    </submittedName>
</protein>
<comment type="caution">
    <text evidence="2">The sequence shown here is derived from an EMBL/GenBank/DDBJ whole genome shotgun (WGS) entry which is preliminary data.</text>
</comment>
<dbReference type="Proteomes" id="UP000618733">
    <property type="component" value="Unassembled WGS sequence"/>
</dbReference>
<evidence type="ECO:0000256" key="1">
    <source>
        <dbReference type="SAM" id="Coils"/>
    </source>
</evidence>
<feature type="coiled-coil region" evidence="1">
    <location>
        <begin position="15"/>
        <end position="42"/>
    </location>
</feature>
<evidence type="ECO:0000313" key="3">
    <source>
        <dbReference type="Proteomes" id="UP000618733"/>
    </source>
</evidence>
<dbReference type="AlphaFoldDB" id="A0A934QF11"/>
<dbReference type="SUPFAM" id="SSF140453">
    <property type="entry name" value="EsxAB dimer-like"/>
    <property type="match status" value="1"/>
</dbReference>
<reference evidence="2" key="1">
    <citation type="submission" date="2020-12" db="EMBL/GenBank/DDBJ databases">
        <title>Leucobacter sp. CAS2, isolated from Chromium sludge.</title>
        <authorList>
            <person name="Xu Z."/>
        </authorList>
    </citation>
    <scope>NUCLEOTIDE SEQUENCE</scope>
    <source>
        <strain evidence="2">CSA2</strain>
    </source>
</reference>
<sequence>MTSIRVSYGEIEAAASQLAAGREEITQKINSLQAQIQSLVGSGFVTEHASGKFQEAFTKYAANASGLIAHLGEIQQFLVGAAQAMRELDAQIASRIG</sequence>